<dbReference type="FunFam" id="3.90.850.10:FF:000002">
    <property type="entry name" value="2-hydroxyhepta-2,4-diene-1,7-dioate isomerase"/>
    <property type="match status" value="1"/>
</dbReference>
<dbReference type="GO" id="GO:0046872">
    <property type="term" value="F:metal ion binding"/>
    <property type="evidence" value="ECO:0007669"/>
    <property type="project" value="UniProtKB-KW"/>
</dbReference>
<dbReference type="Pfam" id="PF10370">
    <property type="entry name" value="Rv2993c-like_N"/>
    <property type="match status" value="1"/>
</dbReference>
<dbReference type="EMBL" id="JADIMF010000061">
    <property type="protein sequence ID" value="MBO8468892.1"/>
    <property type="molecule type" value="Genomic_DNA"/>
</dbReference>
<evidence type="ECO:0000256" key="2">
    <source>
        <dbReference type="ARBA" id="ARBA00022723"/>
    </source>
</evidence>
<organism evidence="5 6">
    <name type="scientific">Candidatus Ornithospirochaeta stercoravium</name>
    <dbReference type="NCBI Taxonomy" id="2840897"/>
    <lineage>
        <taxon>Bacteria</taxon>
        <taxon>Pseudomonadati</taxon>
        <taxon>Spirochaetota</taxon>
        <taxon>Spirochaetia</taxon>
        <taxon>Spirochaetales</taxon>
        <taxon>Spirochaetaceae</taxon>
        <taxon>Spirochaetaceae incertae sedis</taxon>
        <taxon>Candidatus Ornithospirochaeta</taxon>
    </lineage>
</organism>
<feature type="domain" description="Rv2993c-like N-terminal" evidence="4">
    <location>
        <begin position="1"/>
        <end position="51"/>
    </location>
</feature>
<protein>
    <submittedName>
        <fullName evidence="5">Fumarylacetoacetate hydrolase family protein</fullName>
    </submittedName>
</protein>
<proteinExistence type="inferred from homology"/>
<dbReference type="SUPFAM" id="SSF56529">
    <property type="entry name" value="FAH"/>
    <property type="match status" value="1"/>
</dbReference>
<comment type="similarity">
    <text evidence="1">Belongs to the FAH family.</text>
</comment>
<keyword evidence="5" id="KW-0378">Hydrolase</keyword>
<dbReference type="PANTHER" id="PTHR11820:SF7">
    <property type="entry name" value="ACYLPYRUVASE FAHD1, MITOCHONDRIAL"/>
    <property type="match status" value="1"/>
</dbReference>
<dbReference type="InterPro" id="IPR011234">
    <property type="entry name" value="Fumarylacetoacetase-like_C"/>
</dbReference>
<evidence type="ECO:0000259" key="4">
    <source>
        <dbReference type="Pfam" id="PF10370"/>
    </source>
</evidence>
<sequence length="253" mass="27642">MKYVRVQTDRGAEYGILKNSLIQLMENTPFDGKPILKDEAINADDAVFLAPVPFSKAVCIGLNYRDHAVEFGLPIPESPVVFLKPSTSATGHRSNIIYPKMCHRLDYEAELAVVIGKTARNISEEDALSYVLGYTIANDVTARDLQPKNGQWTIAKGFDTFMPLGPYISDEVDGSSLMITSRVNGEMKQKSNTSNLIFSIPYLISYLSHVMTLLPGDIISTGTPGGISGMQPGDKVEIEIEGLGILENVIKAE</sequence>
<dbReference type="InterPro" id="IPR036663">
    <property type="entry name" value="Fumarylacetoacetase_C_sf"/>
</dbReference>
<evidence type="ECO:0000256" key="1">
    <source>
        <dbReference type="ARBA" id="ARBA00010211"/>
    </source>
</evidence>
<dbReference type="InterPro" id="IPR018833">
    <property type="entry name" value="Rv2993c-like_N"/>
</dbReference>
<evidence type="ECO:0000313" key="5">
    <source>
        <dbReference type="EMBL" id="MBO8468892.1"/>
    </source>
</evidence>
<dbReference type="Gene3D" id="3.90.850.10">
    <property type="entry name" value="Fumarylacetoacetase-like, C-terminal domain"/>
    <property type="match status" value="1"/>
</dbReference>
<feature type="domain" description="Fumarylacetoacetase-like C-terminal" evidence="3">
    <location>
        <begin position="56"/>
        <end position="250"/>
    </location>
</feature>
<evidence type="ECO:0000259" key="3">
    <source>
        <dbReference type="Pfam" id="PF01557"/>
    </source>
</evidence>
<dbReference type="GO" id="GO:0019752">
    <property type="term" value="P:carboxylic acid metabolic process"/>
    <property type="evidence" value="ECO:0007669"/>
    <property type="project" value="UniProtKB-ARBA"/>
</dbReference>
<dbReference type="Pfam" id="PF01557">
    <property type="entry name" value="FAA_hydrolase"/>
    <property type="match status" value="1"/>
</dbReference>
<evidence type="ECO:0000313" key="6">
    <source>
        <dbReference type="Proteomes" id="UP000810292"/>
    </source>
</evidence>
<dbReference type="GO" id="GO:0018773">
    <property type="term" value="F:acetylpyruvate hydrolase activity"/>
    <property type="evidence" value="ECO:0007669"/>
    <property type="project" value="TreeGrafter"/>
</dbReference>
<reference evidence="5" key="2">
    <citation type="journal article" date="2021" name="PeerJ">
        <title>Extensive microbial diversity within the chicken gut microbiome revealed by metagenomics and culture.</title>
        <authorList>
            <person name="Gilroy R."/>
            <person name="Ravi A."/>
            <person name="Getino M."/>
            <person name="Pursley I."/>
            <person name="Horton D.L."/>
            <person name="Alikhan N.F."/>
            <person name="Baker D."/>
            <person name="Gharbi K."/>
            <person name="Hall N."/>
            <person name="Watson M."/>
            <person name="Adriaenssens E.M."/>
            <person name="Foster-Nyarko E."/>
            <person name="Jarju S."/>
            <person name="Secka A."/>
            <person name="Antonio M."/>
            <person name="Oren A."/>
            <person name="Chaudhuri R.R."/>
            <person name="La Ragione R."/>
            <person name="Hildebrand F."/>
            <person name="Pallen M.J."/>
        </authorList>
    </citation>
    <scope>NUCLEOTIDE SEQUENCE</scope>
    <source>
        <strain evidence="5">14700</strain>
    </source>
</reference>
<dbReference type="PANTHER" id="PTHR11820">
    <property type="entry name" value="ACYLPYRUVASE"/>
    <property type="match status" value="1"/>
</dbReference>
<keyword evidence="2" id="KW-0479">Metal-binding</keyword>
<reference evidence="5" key="1">
    <citation type="submission" date="2020-10" db="EMBL/GenBank/DDBJ databases">
        <authorList>
            <person name="Gilroy R."/>
        </authorList>
    </citation>
    <scope>NUCLEOTIDE SEQUENCE</scope>
    <source>
        <strain evidence="5">14700</strain>
    </source>
</reference>
<name>A0A9D9IA92_9SPIO</name>
<dbReference type="AlphaFoldDB" id="A0A9D9IA92"/>
<accession>A0A9D9IA92</accession>
<gene>
    <name evidence="5" type="ORF">IAA72_03810</name>
</gene>
<dbReference type="Proteomes" id="UP000810292">
    <property type="component" value="Unassembled WGS sequence"/>
</dbReference>
<comment type="caution">
    <text evidence="5">The sequence shown here is derived from an EMBL/GenBank/DDBJ whole genome shotgun (WGS) entry which is preliminary data.</text>
</comment>
<dbReference type="GO" id="GO:0016853">
    <property type="term" value="F:isomerase activity"/>
    <property type="evidence" value="ECO:0007669"/>
    <property type="project" value="UniProtKB-ARBA"/>
</dbReference>